<evidence type="ECO:0000256" key="5">
    <source>
        <dbReference type="ARBA" id="ARBA00047878"/>
    </source>
</evidence>
<dbReference type="InterPro" id="IPR011032">
    <property type="entry name" value="GroES-like_sf"/>
</dbReference>
<dbReference type="Pfam" id="PF16884">
    <property type="entry name" value="ADH_N_2"/>
    <property type="match status" value="1"/>
</dbReference>
<dbReference type="EMBL" id="QDEB01127020">
    <property type="protein sequence ID" value="RZB39602.1"/>
    <property type="molecule type" value="Genomic_DNA"/>
</dbReference>
<dbReference type="AlphaFoldDB" id="A0A482V8Q5"/>
<comment type="similarity">
    <text evidence="1">Belongs to the NADP-dependent oxidoreductase L4BD family.</text>
</comment>
<evidence type="ECO:0000256" key="2">
    <source>
        <dbReference type="ARBA" id="ARBA00011981"/>
    </source>
</evidence>
<evidence type="ECO:0000256" key="4">
    <source>
        <dbReference type="ARBA" id="ARBA00033119"/>
    </source>
</evidence>
<dbReference type="GO" id="GO:0047522">
    <property type="term" value="F:15-oxoprostaglandin 13-reductase [NAD(P)+] activity"/>
    <property type="evidence" value="ECO:0007669"/>
    <property type="project" value="UniProtKB-EC"/>
</dbReference>
<dbReference type="PANTHER" id="PTHR43205">
    <property type="entry name" value="PROSTAGLANDIN REDUCTASE"/>
    <property type="match status" value="1"/>
</dbReference>
<comment type="caution">
    <text evidence="9">The sequence shown here is derived from an EMBL/GenBank/DDBJ whole genome shotgun (WGS) entry which is preliminary data.</text>
</comment>
<dbReference type="Proteomes" id="UP000292052">
    <property type="component" value="Unassembled WGS sequence"/>
</dbReference>
<dbReference type="GO" id="GO:0006693">
    <property type="term" value="P:prostaglandin metabolic process"/>
    <property type="evidence" value="ECO:0007669"/>
    <property type="project" value="TreeGrafter"/>
</dbReference>
<proteinExistence type="inferred from homology"/>
<evidence type="ECO:0000313" key="9">
    <source>
        <dbReference type="EMBL" id="RZB39602.1"/>
    </source>
</evidence>
<comment type="catalytic activity">
    <reaction evidence="7">
        <text>13,14-dihydro-15-oxo-prostaglandin E1 + NADP(+) = 15-oxoprostaglandin E1 + NADPH + H(+)</text>
        <dbReference type="Rhea" id="RHEA:50584"/>
        <dbReference type="ChEBI" id="CHEBI:15378"/>
        <dbReference type="ChEBI" id="CHEBI:57401"/>
        <dbReference type="ChEBI" id="CHEBI:57783"/>
        <dbReference type="ChEBI" id="CHEBI:58349"/>
        <dbReference type="ChEBI" id="CHEBI:133408"/>
    </reaction>
    <physiologicalReaction direction="right-to-left" evidence="7">
        <dbReference type="Rhea" id="RHEA:50586"/>
    </physiologicalReaction>
</comment>
<protein>
    <recommendedName>
        <fullName evidence="4">15-oxoprostaglandin 13-reductase</fullName>
        <ecNumber evidence="2">1.3.1.48</ecNumber>
    </recommendedName>
    <alternativeName>
        <fullName evidence="4">15-oxoprostaglandin 13-reductase</fullName>
    </alternativeName>
</protein>
<dbReference type="SUPFAM" id="SSF50129">
    <property type="entry name" value="GroES-like"/>
    <property type="match status" value="1"/>
</dbReference>
<evidence type="ECO:0000256" key="1">
    <source>
        <dbReference type="ARBA" id="ARBA00010460"/>
    </source>
</evidence>
<evidence type="ECO:0000256" key="6">
    <source>
        <dbReference type="ARBA" id="ARBA00048290"/>
    </source>
</evidence>
<feature type="domain" description="Oxidoreductase N-terminal" evidence="8">
    <location>
        <begin position="5"/>
        <end position="95"/>
    </location>
</feature>
<name>A0A482V8Q5_ASBVE</name>
<dbReference type="OrthoDB" id="809632at2759"/>
<keyword evidence="10" id="KW-1185">Reference proteome</keyword>
<comment type="catalytic activity">
    <reaction evidence="5">
        <text>13,14-dihydro-15-oxo-prostaglandin F1alpha + NADP(+) = 15-oxoprostaglandin F1alpha + NADPH + H(+)</text>
        <dbReference type="Rhea" id="RHEA:50592"/>
        <dbReference type="ChEBI" id="CHEBI:15378"/>
        <dbReference type="ChEBI" id="CHEBI:57783"/>
        <dbReference type="ChEBI" id="CHEBI:58349"/>
        <dbReference type="ChEBI" id="CHEBI:79072"/>
        <dbReference type="ChEBI" id="CHEBI:133411"/>
    </reaction>
    <physiologicalReaction direction="right-to-left" evidence="5">
        <dbReference type="Rhea" id="RHEA:50594"/>
    </physiologicalReaction>
</comment>
<accession>A0A482V8Q5</accession>
<evidence type="ECO:0000313" key="10">
    <source>
        <dbReference type="Proteomes" id="UP000292052"/>
    </source>
</evidence>
<dbReference type="Gene3D" id="3.90.180.10">
    <property type="entry name" value="Medium-chain alcohol dehydrogenases, catalytic domain"/>
    <property type="match status" value="1"/>
</dbReference>
<gene>
    <name evidence="9" type="ORF">BDFB_009545</name>
</gene>
<dbReference type="InterPro" id="IPR041694">
    <property type="entry name" value="ADH_N_2"/>
</dbReference>
<dbReference type="PANTHER" id="PTHR43205:SF7">
    <property type="entry name" value="PROSTAGLANDIN REDUCTASE 1"/>
    <property type="match status" value="1"/>
</dbReference>
<comment type="catalytic activity">
    <reaction evidence="6">
        <text>13,14-dihydro-15-oxo-PGF2alpha + NADP(+) = 15-oxoprostaglandin F2alpha + NADPH + H(+)</text>
        <dbReference type="Rhea" id="RHEA:50588"/>
        <dbReference type="ChEBI" id="CHEBI:15378"/>
        <dbReference type="ChEBI" id="CHEBI:57783"/>
        <dbReference type="ChEBI" id="CHEBI:58349"/>
        <dbReference type="ChEBI" id="CHEBI:133374"/>
        <dbReference type="ChEBI" id="CHEBI:133409"/>
    </reaction>
    <physiologicalReaction direction="right-to-left" evidence="6">
        <dbReference type="Rhea" id="RHEA:50590"/>
    </physiologicalReaction>
</comment>
<dbReference type="EC" id="1.3.1.48" evidence="2"/>
<evidence type="ECO:0000256" key="7">
    <source>
        <dbReference type="ARBA" id="ARBA00049070"/>
    </source>
</evidence>
<sequence length="136" mass="14740">MVTAKKIVINKRFDGMPKPTDFKIIQEQLPPLKDGEAEFLSVDPYMRAYAHNIPLGDIMVGTQVAKVIESKNDKYPVGKYVVGKFDWRSHTISSGLPSNVQGAGNAPAPYIIPDLGGLPRSYVLGVLGMPGLVSSL</sequence>
<organism evidence="9 10">
    <name type="scientific">Asbolus verrucosus</name>
    <name type="common">Desert ironclad beetle</name>
    <dbReference type="NCBI Taxonomy" id="1661398"/>
    <lineage>
        <taxon>Eukaryota</taxon>
        <taxon>Metazoa</taxon>
        <taxon>Ecdysozoa</taxon>
        <taxon>Arthropoda</taxon>
        <taxon>Hexapoda</taxon>
        <taxon>Insecta</taxon>
        <taxon>Pterygota</taxon>
        <taxon>Neoptera</taxon>
        <taxon>Endopterygota</taxon>
        <taxon>Coleoptera</taxon>
        <taxon>Polyphaga</taxon>
        <taxon>Cucujiformia</taxon>
        <taxon>Tenebrionidae</taxon>
        <taxon>Pimeliinae</taxon>
        <taxon>Asbolus</taxon>
    </lineage>
</organism>
<evidence type="ECO:0000256" key="3">
    <source>
        <dbReference type="ARBA" id="ARBA00023002"/>
    </source>
</evidence>
<evidence type="ECO:0000259" key="8">
    <source>
        <dbReference type="Pfam" id="PF16884"/>
    </source>
</evidence>
<reference evidence="9 10" key="1">
    <citation type="submission" date="2017-03" db="EMBL/GenBank/DDBJ databases">
        <title>Genome of the blue death feigning beetle - Asbolus verrucosus.</title>
        <authorList>
            <person name="Rider S.D."/>
        </authorList>
    </citation>
    <scope>NUCLEOTIDE SEQUENCE [LARGE SCALE GENOMIC DNA]</scope>
    <source>
        <strain evidence="9">Butters</strain>
        <tissue evidence="9">Head and leg muscle</tissue>
    </source>
</reference>
<dbReference type="InterPro" id="IPR045010">
    <property type="entry name" value="MDR_fam"/>
</dbReference>
<keyword evidence="3" id="KW-0560">Oxidoreductase</keyword>